<dbReference type="Gene3D" id="4.10.280.10">
    <property type="entry name" value="Helix-loop-helix DNA-binding domain"/>
    <property type="match status" value="1"/>
</dbReference>
<protein>
    <submittedName>
        <fullName evidence="8">MYC proto-onco, bHLH transcription factor</fullName>
    </submittedName>
</protein>
<evidence type="ECO:0000256" key="2">
    <source>
        <dbReference type="ARBA" id="ARBA00023125"/>
    </source>
</evidence>
<dbReference type="FunFam" id="4.10.280.10:FF:000019">
    <property type="entry name" value="Myc proto-oncogene protein"/>
    <property type="match status" value="1"/>
</dbReference>
<dbReference type="SMART" id="SM00353">
    <property type="entry name" value="HLH"/>
    <property type="match status" value="1"/>
</dbReference>
<dbReference type="InterPro" id="IPR012682">
    <property type="entry name" value="Tscrpt_reg_Myc_N"/>
</dbReference>
<evidence type="ECO:0000259" key="7">
    <source>
        <dbReference type="PROSITE" id="PS50888"/>
    </source>
</evidence>
<dbReference type="CDD" id="cd11458">
    <property type="entry name" value="bHLHzip_c-Myc"/>
    <property type="match status" value="1"/>
</dbReference>
<feature type="domain" description="BHLH" evidence="7">
    <location>
        <begin position="280"/>
        <end position="332"/>
    </location>
</feature>
<dbReference type="PROSITE" id="PS50888">
    <property type="entry name" value="BHLH"/>
    <property type="match status" value="1"/>
</dbReference>
<evidence type="ECO:0000313" key="9">
    <source>
        <dbReference type="Proteomes" id="UP000694397"/>
    </source>
</evidence>
<comment type="subunit">
    <text evidence="4">Efficient DNA binding requires dimerization with another bHLH protein. Binds DNA as a heterodimer with MAX.</text>
</comment>
<keyword evidence="2 5" id="KW-0238">DNA-binding</keyword>
<dbReference type="GO" id="GO:0003677">
    <property type="term" value="F:DNA binding"/>
    <property type="evidence" value="ECO:0007669"/>
    <property type="project" value="UniProtKB-UniRule"/>
</dbReference>
<keyword evidence="9" id="KW-1185">Reference proteome</keyword>
<keyword evidence="3 5" id="KW-0539">Nucleus</keyword>
<feature type="compositionally biased region" description="Acidic residues" evidence="6">
    <location>
        <begin position="182"/>
        <end position="191"/>
    </location>
</feature>
<dbReference type="SUPFAM" id="SSF47459">
    <property type="entry name" value="HLH, helix-loop-helix DNA-binding domain"/>
    <property type="match status" value="1"/>
</dbReference>
<dbReference type="PIRSF" id="PIRSF001705">
    <property type="entry name" value="Myc_protein"/>
    <property type="match status" value="1"/>
</dbReference>
<evidence type="ECO:0000256" key="4">
    <source>
        <dbReference type="ARBA" id="ARBA00025872"/>
    </source>
</evidence>
<dbReference type="GO" id="GO:0005634">
    <property type="term" value="C:nucleus"/>
    <property type="evidence" value="ECO:0007669"/>
    <property type="project" value="UniProtKB-SubCell"/>
</dbReference>
<organism evidence="8 9">
    <name type="scientific">Scleropages formosus</name>
    <name type="common">Asian bonytongue</name>
    <name type="synonym">Osteoglossum formosum</name>
    <dbReference type="NCBI Taxonomy" id="113540"/>
    <lineage>
        <taxon>Eukaryota</taxon>
        <taxon>Metazoa</taxon>
        <taxon>Chordata</taxon>
        <taxon>Craniata</taxon>
        <taxon>Vertebrata</taxon>
        <taxon>Euteleostomi</taxon>
        <taxon>Actinopterygii</taxon>
        <taxon>Neopterygii</taxon>
        <taxon>Teleostei</taxon>
        <taxon>Osteoglossocephala</taxon>
        <taxon>Osteoglossomorpha</taxon>
        <taxon>Osteoglossiformes</taxon>
        <taxon>Osteoglossidae</taxon>
        <taxon>Scleropages</taxon>
    </lineage>
</organism>
<dbReference type="GO" id="GO:0003700">
    <property type="term" value="F:DNA-binding transcription factor activity"/>
    <property type="evidence" value="ECO:0007669"/>
    <property type="project" value="InterPro"/>
</dbReference>
<feature type="compositionally biased region" description="Polar residues" evidence="6">
    <location>
        <begin position="169"/>
        <end position="181"/>
    </location>
</feature>
<accession>A0A8C9RZP6</accession>
<dbReference type="PANTHER" id="PTHR45851">
    <property type="entry name" value="MYC PROTO-ONCOGENE"/>
    <property type="match status" value="1"/>
</dbReference>
<dbReference type="OrthoDB" id="5964374at2759"/>
<dbReference type="Ensembl" id="ENSSFOT00015029891.2">
    <property type="protein sequence ID" value="ENSSFOP00015029554.2"/>
    <property type="gene ID" value="ENSSFOG00015018992.2"/>
</dbReference>
<reference evidence="8 9" key="1">
    <citation type="submission" date="2019-04" db="EMBL/GenBank/DDBJ databases">
        <authorList>
            <consortium name="Wellcome Sanger Institute Data Sharing"/>
        </authorList>
    </citation>
    <scope>NUCLEOTIDE SEQUENCE [LARGE SCALE GENOMIC DNA]</scope>
</reference>
<dbReference type="GeneTree" id="ENSGT00940000155285"/>
<dbReference type="InterPro" id="IPR011598">
    <property type="entry name" value="bHLH_dom"/>
</dbReference>
<name>A0A8C9RZP6_SCLFO</name>
<feature type="region of interest" description="Disordered" evidence="6">
    <location>
        <begin position="163"/>
        <end position="191"/>
    </location>
</feature>
<reference evidence="8" key="2">
    <citation type="submission" date="2025-08" db="UniProtKB">
        <authorList>
            <consortium name="Ensembl"/>
        </authorList>
    </citation>
    <scope>IDENTIFICATION</scope>
</reference>
<dbReference type="PRINTS" id="PR00044">
    <property type="entry name" value="LEUZIPPRMYC"/>
</dbReference>
<dbReference type="InterPro" id="IPR050433">
    <property type="entry name" value="Myc_transcription_factors"/>
</dbReference>
<dbReference type="InterPro" id="IPR002418">
    <property type="entry name" value="Tscrpt_reg_Myc"/>
</dbReference>
<evidence type="ECO:0000313" key="8">
    <source>
        <dbReference type="Ensembl" id="ENSSFOP00015029554.2"/>
    </source>
</evidence>
<evidence type="ECO:0000256" key="6">
    <source>
        <dbReference type="SAM" id="MobiDB-lite"/>
    </source>
</evidence>
<comment type="subcellular location">
    <subcellularLocation>
        <location evidence="1 5">Nucleus</location>
    </subcellularLocation>
</comment>
<proteinExistence type="predicted"/>
<dbReference type="InterPro" id="IPR036638">
    <property type="entry name" value="HLH_DNA-bd_sf"/>
</dbReference>
<dbReference type="Pfam" id="PF01056">
    <property type="entry name" value="Myc_N"/>
    <property type="match status" value="2"/>
</dbReference>
<reference evidence="8" key="3">
    <citation type="submission" date="2025-09" db="UniProtKB">
        <authorList>
            <consortium name="Ensembl"/>
        </authorList>
    </citation>
    <scope>IDENTIFICATION</scope>
</reference>
<dbReference type="Proteomes" id="UP000694397">
    <property type="component" value="Chromosome 5"/>
</dbReference>
<sequence>MPLSPGGVTSKNYDYDYDSIEPFLCFDNADEDFYRQRSLLQPPTPGEDIWKKLERLRTPPRSPSCRHSFRGACVCASPTERLETVSELLGDDAVNQSFICDADSSHSLLRSSVIQDCMWSGFSGRLALLHRGRKERSREVRAPRSCPADPCAACARRPLETPRCVATDTPPNSAGSGSDSGTAEDEDEENDEIDVVTVEKRQVAASELSEVATHLRQSAPIPKRSNAPIHQHNYAAHPSSRCEQRAAKRLKLEKDCSGLGQISSSTKCVSPLTSAMEDSDKRRTHNVLERQRRNELKLSFFALRDEIPEVAHNEKASKVLILKKATEFIFSMKSHEERLVLVKEQLKRKGQRLKYRLEQLKKQI</sequence>
<dbReference type="GO" id="GO:0046983">
    <property type="term" value="F:protein dimerization activity"/>
    <property type="evidence" value="ECO:0007669"/>
    <property type="project" value="InterPro"/>
</dbReference>
<dbReference type="AlphaFoldDB" id="A0A8C9RZP6"/>
<evidence type="ECO:0000256" key="3">
    <source>
        <dbReference type="ARBA" id="ARBA00023242"/>
    </source>
</evidence>
<gene>
    <name evidence="8" type="primary">MYC</name>
    <name evidence="8" type="synonym">LOC108942150</name>
</gene>
<evidence type="ECO:0000256" key="5">
    <source>
        <dbReference type="PIRNR" id="PIRNR001705"/>
    </source>
</evidence>
<dbReference type="Pfam" id="PF00010">
    <property type="entry name" value="HLH"/>
    <property type="match status" value="1"/>
</dbReference>
<evidence type="ECO:0000256" key="1">
    <source>
        <dbReference type="ARBA" id="ARBA00004123"/>
    </source>
</evidence>